<proteinExistence type="predicted"/>
<dbReference type="EMBL" id="CAJHCP010000013">
    <property type="protein sequence ID" value="CAD6553497.1"/>
    <property type="molecule type" value="Genomic_DNA"/>
</dbReference>
<sequence length="121" mass="13375">MTTHLNQFNAAQREALELLRKTIRTYATADFGTIVAANPMALARGLADAHLIVASDPYLLAEAGRQMYTQFNLAPYDQRQRNAVLAGYHDEAQLAAWTVVAMKWIADLAMAMADRSAPTQH</sequence>
<evidence type="ECO:0000313" key="1">
    <source>
        <dbReference type="EMBL" id="CAD6553497.1"/>
    </source>
</evidence>
<keyword evidence="2" id="KW-1185">Reference proteome</keyword>
<accession>A0ABM8P1M4</accession>
<name>A0ABM8P1M4_9BURK</name>
<comment type="caution">
    <text evidence="1">The sequence shown here is derived from an EMBL/GenBank/DDBJ whole genome shotgun (WGS) entry which is preliminary data.</text>
</comment>
<gene>
    <name evidence="1" type="ORF">LMG28140_05306</name>
</gene>
<organism evidence="1 2">
    <name type="scientific">Paraburkholderia metrosideri</name>
    <dbReference type="NCBI Taxonomy" id="580937"/>
    <lineage>
        <taxon>Bacteria</taxon>
        <taxon>Pseudomonadati</taxon>
        <taxon>Pseudomonadota</taxon>
        <taxon>Betaproteobacteria</taxon>
        <taxon>Burkholderiales</taxon>
        <taxon>Burkholderiaceae</taxon>
        <taxon>Paraburkholderia</taxon>
    </lineage>
</organism>
<evidence type="ECO:0000313" key="2">
    <source>
        <dbReference type="Proteomes" id="UP000598032"/>
    </source>
</evidence>
<reference evidence="1 2" key="1">
    <citation type="submission" date="2020-10" db="EMBL/GenBank/DDBJ databases">
        <authorList>
            <person name="Peeters C."/>
        </authorList>
    </citation>
    <scope>NUCLEOTIDE SEQUENCE [LARGE SCALE GENOMIC DNA]</scope>
    <source>
        <strain evidence="1 2">LMG 28140</strain>
    </source>
</reference>
<protein>
    <submittedName>
        <fullName evidence="1">Uncharacterized protein</fullName>
    </submittedName>
</protein>
<dbReference type="Proteomes" id="UP000598032">
    <property type="component" value="Unassembled WGS sequence"/>
</dbReference>
<dbReference type="RefSeq" id="WP_201645219.1">
    <property type="nucleotide sequence ID" value="NZ_CAJHCP010000013.1"/>
</dbReference>